<dbReference type="AlphaFoldDB" id="A0A9X2MTP5"/>
<feature type="transmembrane region" description="Helical" evidence="1">
    <location>
        <begin position="6"/>
        <end position="24"/>
    </location>
</feature>
<keyword evidence="1" id="KW-0812">Transmembrane</keyword>
<protein>
    <submittedName>
        <fullName evidence="2">Uncharacterized protein</fullName>
    </submittedName>
</protein>
<reference evidence="2" key="1">
    <citation type="submission" date="2022-08" db="EMBL/GenBank/DDBJ databases">
        <title>The genomic sequence of strain Paenibacillus sp. SCIV0701.</title>
        <authorList>
            <person name="Zhao H."/>
        </authorList>
    </citation>
    <scope>NUCLEOTIDE SEQUENCE</scope>
    <source>
        <strain evidence="2">SCIV0701</strain>
    </source>
</reference>
<keyword evidence="3" id="KW-1185">Reference proteome</keyword>
<comment type="caution">
    <text evidence="2">The sequence shown here is derived from an EMBL/GenBank/DDBJ whole genome shotgun (WGS) entry which is preliminary data.</text>
</comment>
<evidence type="ECO:0000256" key="1">
    <source>
        <dbReference type="SAM" id="Phobius"/>
    </source>
</evidence>
<gene>
    <name evidence="2" type="ORF">NQZ67_16940</name>
</gene>
<keyword evidence="1" id="KW-1133">Transmembrane helix</keyword>
<dbReference type="Proteomes" id="UP001141950">
    <property type="component" value="Unassembled WGS sequence"/>
</dbReference>
<sequence length="72" mass="7934">MNNKWVVYLLALAVFLIGTVEHFISRIIQMVATEPSVTASAAGLLVTGVTSTDSGNRIYSLQIFLIREHPMK</sequence>
<proteinExistence type="predicted"/>
<evidence type="ECO:0000313" key="3">
    <source>
        <dbReference type="Proteomes" id="UP001141950"/>
    </source>
</evidence>
<name>A0A9X2MTP5_9BACL</name>
<evidence type="ECO:0000313" key="2">
    <source>
        <dbReference type="EMBL" id="MCR2805576.1"/>
    </source>
</evidence>
<keyword evidence="1" id="KW-0472">Membrane</keyword>
<organism evidence="2 3">
    <name type="scientific">Paenibacillus soyae</name>
    <dbReference type="NCBI Taxonomy" id="2969249"/>
    <lineage>
        <taxon>Bacteria</taxon>
        <taxon>Bacillati</taxon>
        <taxon>Bacillota</taxon>
        <taxon>Bacilli</taxon>
        <taxon>Bacillales</taxon>
        <taxon>Paenibacillaceae</taxon>
        <taxon>Paenibacillus</taxon>
    </lineage>
</organism>
<accession>A0A9X2MTP5</accession>
<dbReference type="EMBL" id="JANIPJ010000012">
    <property type="protein sequence ID" value="MCR2805576.1"/>
    <property type="molecule type" value="Genomic_DNA"/>
</dbReference>